<dbReference type="EMBL" id="PIPZ01000001">
    <property type="protein sequence ID" value="RUO60924.1"/>
    <property type="molecule type" value="Genomic_DNA"/>
</dbReference>
<dbReference type="AlphaFoldDB" id="A0A432YIZ2"/>
<evidence type="ECO:0000313" key="2">
    <source>
        <dbReference type="EMBL" id="RUO60924.1"/>
    </source>
</evidence>
<gene>
    <name evidence="2" type="ORF">CWI76_01185</name>
</gene>
<reference evidence="3" key="1">
    <citation type="journal article" date="2018" name="Front. Microbiol.">
        <title>Genome-Based Analysis Reveals the Taxonomy and Diversity of the Family Idiomarinaceae.</title>
        <authorList>
            <person name="Liu Y."/>
            <person name="Lai Q."/>
            <person name="Shao Z."/>
        </authorList>
    </citation>
    <scope>NUCLEOTIDE SEQUENCE [LARGE SCALE GENOMIC DNA]</scope>
    <source>
        <strain evidence="3">PIM1</strain>
    </source>
</reference>
<evidence type="ECO:0000256" key="1">
    <source>
        <dbReference type="SAM" id="SignalP"/>
    </source>
</evidence>
<accession>A0A432YIZ2</accession>
<proteinExistence type="predicted"/>
<evidence type="ECO:0000313" key="3">
    <source>
        <dbReference type="Proteomes" id="UP000288127"/>
    </source>
</evidence>
<dbReference type="Pfam" id="PF10972">
    <property type="entry name" value="CsiV"/>
    <property type="match status" value="1"/>
</dbReference>
<name>A0A432YIZ2_9GAMM</name>
<dbReference type="Proteomes" id="UP000288127">
    <property type="component" value="Unassembled WGS sequence"/>
</dbReference>
<keyword evidence="1" id="KW-0732">Signal</keyword>
<evidence type="ECO:0008006" key="4">
    <source>
        <dbReference type="Google" id="ProtNLM"/>
    </source>
</evidence>
<feature type="signal peptide" evidence="1">
    <location>
        <begin position="1"/>
        <end position="24"/>
    </location>
</feature>
<keyword evidence="3" id="KW-1185">Reference proteome</keyword>
<dbReference type="InterPro" id="IPR021241">
    <property type="entry name" value="CsiV"/>
</dbReference>
<sequence>MTMTVWLRTALLSLGLGSGSLAIAQETPTDWRWFEVEVLAFKQAPNSDTEAFPWHPPRQIEARHDPISKYYAPNFFALLNDLSLCPEEDETLTIRPVFCAQADEVDPFAAPWYQPSRILSGFEQAPAQIIDGDGGDMLTSSGPYLLPADTHLFDDFREQLVRRNVGTPLLHVTYRTPVFTRSEGYKIRLFGGRNFGQEFLPSGYEQPPFALVESAAVDEEQQPQLFEELETLLSQVNQQEIQISYRDHGTPNPPPLIPERSRSQRAEPVWELDGTLHIYLVGNYLHIDSDLELRSPQQVRFNQRELAAQVEQALQTDRSTSRFLRSYRLDQLRRVISHETHYFDHPKLGLVVQIRRTDLSARR</sequence>
<protein>
    <recommendedName>
        <fullName evidence="4">Peptidoglycan-binding protein CsiV</fullName>
    </recommendedName>
</protein>
<feature type="chain" id="PRO_5019231147" description="Peptidoglycan-binding protein CsiV" evidence="1">
    <location>
        <begin position="25"/>
        <end position="363"/>
    </location>
</feature>
<organism evidence="2 3">
    <name type="scientific">Pseudidiomarina marina</name>
    <dbReference type="NCBI Taxonomy" id="502366"/>
    <lineage>
        <taxon>Bacteria</taxon>
        <taxon>Pseudomonadati</taxon>
        <taxon>Pseudomonadota</taxon>
        <taxon>Gammaproteobacteria</taxon>
        <taxon>Alteromonadales</taxon>
        <taxon>Idiomarinaceae</taxon>
        <taxon>Pseudidiomarina</taxon>
    </lineage>
</organism>
<comment type="caution">
    <text evidence="2">The sequence shown here is derived from an EMBL/GenBank/DDBJ whole genome shotgun (WGS) entry which is preliminary data.</text>
</comment>